<evidence type="ECO:0000256" key="1">
    <source>
        <dbReference type="ARBA" id="ARBA00005862"/>
    </source>
</evidence>
<dbReference type="GO" id="GO:0003904">
    <property type="term" value="F:deoxyribodipyrimidine photo-lyase activity"/>
    <property type="evidence" value="ECO:0007669"/>
    <property type="project" value="TreeGrafter"/>
</dbReference>
<keyword evidence="2" id="KW-0285">Flavoprotein</keyword>
<comment type="caution">
    <text evidence="5">The sequence shown here is derived from an EMBL/GenBank/DDBJ whole genome shotgun (WGS) entry which is preliminary data.</text>
</comment>
<dbReference type="PANTHER" id="PTHR11455">
    <property type="entry name" value="CRYPTOCHROME"/>
    <property type="match status" value="1"/>
</dbReference>
<keyword evidence="2" id="KW-0274">FAD</keyword>
<protein>
    <recommendedName>
        <fullName evidence="4">Photolyase/cryptochrome alpha/beta domain-containing protein</fullName>
    </recommendedName>
</protein>
<dbReference type="SUPFAM" id="SSF48173">
    <property type="entry name" value="Cryptochrome/photolyase FAD-binding domain"/>
    <property type="match status" value="1"/>
</dbReference>
<dbReference type="AlphaFoldDB" id="A0AAV8SBV7"/>
<dbReference type="Proteomes" id="UP001159364">
    <property type="component" value="Linkage Group LG12"/>
</dbReference>
<dbReference type="GO" id="GO:0071949">
    <property type="term" value="F:FAD binding"/>
    <property type="evidence" value="ECO:0007669"/>
    <property type="project" value="TreeGrafter"/>
</dbReference>
<dbReference type="GO" id="GO:0000719">
    <property type="term" value="P:photoreactive repair"/>
    <property type="evidence" value="ECO:0007669"/>
    <property type="project" value="TreeGrafter"/>
</dbReference>
<proteinExistence type="inferred from homology"/>
<feature type="region of interest" description="Disordered" evidence="3">
    <location>
        <begin position="1"/>
        <end position="24"/>
    </location>
</feature>
<dbReference type="EMBL" id="JAIWQS010000012">
    <property type="protein sequence ID" value="KAJ8749627.1"/>
    <property type="molecule type" value="Genomic_DNA"/>
</dbReference>
<feature type="binding site" evidence="2">
    <location>
        <begin position="354"/>
        <end position="358"/>
    </location>
    <ligand>
        <name>FAD</name>
        <dbReference type="ChEBI" id="CHEBI:57692"/>
    </ligand>
</feature>
<dbReference type="InterPro" id="IPR036155">
    <property type="entry name" value="Crypto/Photolyase_N_sf"/>
</dbReference>
<dbReference type="InterPro" id="IPR006050">
    <property type="entry name" value="DNA_photolyase_N"/>
</dbReference>
<keyword evidence="6" id="KW-1185">Reference proteome</keyword>
<dbReference type="SUPFAM" id="SSF52425">
    <property type="entry name" value="Cryptochrome/photolyase, N-terminal domain"/>
    <property type="match status" value="1"/>
</dbReference>
<feature type="region of interest" description="Disordered" evidence="3">
    <location>
        <begin position="278"/>
        <end position="316"/>
    </location>
</feature>
<feature type="compositionally biased region" description="Low complexity" evidence="3">
    <location>
        <begin position="10"/>
        <end position="24"/>
    </location>
</feature>
<dbReference type="PROSITE" id="PS51645">
    <property type="entry name" value="PHR_CRY_ALPHA_BETA"/>
    <property type="match status" value="1"/>
</dbReference>
<feature type="domain" description="Photolyase/cryptochrome alpha/beta" evidence="4">
    <location>
        <begin position="123"/>
        <end position="257"/>
    </location>
</feature>
<gene>
    <name evidence="5" type="ORF">K2173_026276</name>
</gene>
<organism evidence="5 6">
    <name type="scientific">Erythroxylum novogranatense</name>
    <dbReference type="NCBI Taxonomy" id="1862640"/>
    <lineage>
        <taxon>Eukaryota</taxon>
        <taxon>Viridiplantae</taxon>
        <taxon>Streptophyta</taxon>
        <taxon>Embryophyta</taxon>
        <taxon>Tracheophyta</taxon>
        <taxon>Spermatophyta</taxon>
        <taxon>Magnoliopsida</taxon>
        <taxon>eudicotyledons</taxon>
        <taxon>Gunneridae</taxon>
        <taxon>Pentapetalae</taxon>
        <taxon>rosids</taxon>
        <taxon>fabids</taxon>
        <taxon>Malpighiales</taxon>
        <taxon>Erythroxylaceae</taxon>
        <taxon>Erythroxylum</taxon>
    </lineage>
</organism>
<name>A0AAV8SBV7_9ROSI</name>
<dbReference type="GO" id="GO:0003677">
    <property type="term" value="F:DNA binding"/>
    <property type="evidence" value="ECO:0007669"/>
    <property type="project" value="TreeGrafter"/>
</dbReference>
<reference evidence="5 6" key="1">
    <citation type="submission" date="2021-09" db="EMBL/GenBank/DDBJ databases">
        <title>Genomic insights and catalytic innovation underlie evolution of tropane alkaloids biosynthesis.</title>
        <authorList>
            <person name="Wang Y.-J."/>
            <person name="Tian T."/>
            <person name="Huang J.-P."/>
            <person name="Huang S.-X."/>
        </authorList>
    </citation>
    <scope>NUCLEOTIDE SEQUENCE [LARGE SCALE GENOMIC DNA]</scope>
    <source>
        <strain evidence="5">KIB-2018</strain>
        <tissue evidence="5">Leaf</tissue>
    </source>
</reference>
<comment type="similarity">
    <text evidence="1">Belongs to the DNA photolyase class-1 family.</text>
</comment>
<evidence type="ECO:0000313" key="6">
    <source>
        <dbReference type="Proteomes" id="UP001159364"/>
    </source>
</evidence>
<dbReference type="InterPro" id="IPR036134">
    <property type="entry name" value="Crypto/Photolyase_FAD-like_sf"/>
</dbReference>
<evidence type="ECO:0000259" key="4">
    <source>
        <dbReference type="PROSITE" id="PS51645"/>
    </source>
</evidence>
<evidence type="ECO:0000256" key="2">
    <source>
        <dbReference type="PIRSR" id="PIRSR602081-1"/>
    </source>
</evidence>
<dbReference type="PANTHER" id="PTHR11455:SF2">
    <property type="entry name" value="BLUE-LIGHT PHOTORECEPTOR PHR2"/>
    <property type="match status" value="1"/>
</dbReference>
<accession>A0AAV8SBV7</accession>
<evidence type="ECO:0000256" key="3">
    <source>
        <dbReference type="SAM" id="MobiDB-lite"/>
    </source>
</evidence>
<dbReference type="InterPro" id="IPR002081">
    <property type="entry name" value="Cryptochrome/DNA_photolyase_1"/>
</dbReference>
<comment type="cofactor">
    <cofactor evidence="2">
        <name>FAD</name>
        <dbReference type="ChEBI" id="CHEBI:57692"/>
    </cofactor>
    <text evidence="2">Binds 1 FAD per subunit.</text>
</comment>
<evidence type="ECO:0000313" key="5">
    <source>
        <dbReference type="EMBL" id="KAJ8749627.1"/>
    </source>
</evidence>
<sequence length="459" mass="50364">MDPITDLHIPESSETQSTEESSPQQQLAIVPFASLSLSLSKILPINFFTTQPKTSLLFSSAPNKVKVPTQAASLAHLSLATTSSLSPPNFSFKSTISANPLHAPLSLNPLRPSDPSNAAGIRRASIVWFRNDLRVHDNECLNNANDESMSVLPVYCFDPREYGKSSSGLDKTGSYRATFLIESISDLRKNLQARGSDLIVRVGKPETVLVELAQAVGADAVYAHRDVSREQVNTELKIETAMKDEGVEVKYFWGSTLYHLDDLPFKLEDMPSHYGGFRKKGLPSRGDVEPGEIPSSPDLGLNPTQDRKTTADTSMVGGETEALRRLKKFAVECQAQPVKGINGTHDSICGANFSCKISPWLTMGELLTGMLQNFLSFCFLFLSLLQVMYSMHLNNSIRGTISAASNLNGGGSNSPDPGMNWLMFELLWRDFFRFITRKCSSPKKQLEQSPATSCTPAFA</sequence>
<dbReference type="Pfam" id="PF00875">
    <property type="entry name" value="DNA_photolyase"/>
    <property type="match status" value="1"/>
</dbReference>
<dbReference type="Gene3D" id="3.40.50.620">
    <property type="entry name" value="HUPs"/>
    <property type="match status" value="1"/>
</dbReference>
<dbReference type="Gene3D" id="1.25.40.80">
    <property type="match status" value="2"/>
</dbReference>
<dbReference type="InterPro" id="IPR014729">
    <property type="entry name" value="Rossmann-like_a/b/a_fold"/>
</dbReference>